<name>A0A1T3MGX2_9FLAO</name>
<evidence type="ECO:0000313" key="2">
    <source>
        <dbReference type="EMBL" id="OPC63893.1"/>
    </source>
</evidence>
<comment type="caution">
    <text evidence="2">The sequence shown here is derived from an EMBL/GenBank/DDBJ whole genome shotgun (WGS) entry which is preliminary data.</text>
</comment>
<protein>
    <recommendedName>
        <fullName evidence="4">DUF4294 domain-containing protein</fullName>
    </recommendedName>
</protein>
<dbReference type="AlphaFoldDB" id="A0A1T3MGX2"/>
<accession>A0A1T3MGX2</accession>
<dbReference type="Proteomes" id="UP000190813">
    <property type="component" value="Unassembled WGS sequence"/>
</dbReference>
<dbReference type="EMBL" id="MAHX01000016">
    <property type="protein sequence ID" value="OPC63893.1"/>
    <property type="molecule type" value="Genomic_DNA"/>
</dbReference>
<evidence type="ECO:0008006" key="4">
    <source>
        <dbReference type="Google" id="ProtNLM"/>
    </source>
</evidence>
<evidence type="ECO:0000313" key="3">
    <source>
        <dbReference type="Proteomes" id="UP000190813"/>
    </source>
</evidence>
<sequence length="139" mass="16783">MRKVLLLLSVGTIGFVTTVHAQSYEQYKKQKEYEARYQQEQLQQRKNQVNAYYRQYITVATNYLNYYKISPKAPNGLVRFSYFIKKYSKTYYEEQRLWNIVYTYYYGGDSSLYTKASNLRDRIKHTEYATDYDVVDTNK</sequence>
<reference evidence="2 3" key="1">
    <citation type="submission" date="2016-06" db="EMBL/GenBank/DDBJ databases">
        <title>Revisiting the taxonomy of the Elizabethkingia Genus based on Whole-Genome Sequencing, Optical Mapping, and MALDI-TOF.</title>
        <authorList>
            <person name="Nicholson A.C."/>
        </authorList>
    </citation>
    <scope>NUCLEOTIDE SEQUENCE [LARGE SCALE GENOMIC DNA]</scope>
    <source>
        <strain evidence="2 3">G4070</strain>
    </source>
</reference>
<keyword evidence="1" id="KW-0732">Signal</keyword>
<feature type="signal peptide" evidence="1">
    <location>
        <begin position="1"/>
        <end position="21"/>
    </location>
</feature>
<gene>
    <name evidence="2" type="ORF">BAZ10_07410</name>
</gene>
<evidence type="ECO:0000256" key="1">
    <source>
        <dbReference type="SAM" id="SignalP"/>
    </source>
</evidence>
<dbReference type="RefSeq" id="WP_078772463.1">
    <property type="nucleotide sequence ID" value="NZ_CBCSBR010000079.1"/>
</dbReference>
<organism evidence="2 3">
    <name type="scientific">Elizabethkingia occulta</name>
    <dbReference type="NCBI Taxonomy" id="1867263"/>
    <lineage>
        <taxon>Bacteria</taxon>
        <taxon>Pseudomonadati</taxon>
        <taxon>Bacteroidota</taxon>
        <taxon>Flavobacteriia</taxon>
        <taxon>Flavobacteriales</taxon>
        <taxon>Weeksellaceae</taxon>
        <taxon>Elizabethkingia</taxon>
    </lineage>
</organism>
<keyword evidence="3" id="KW-1185">Reference proteome</keyword>
<proteinExistence type="predicted"/>
<feature type="chain" id="PRO_5012730102" description="DUF4294 domain-containing protein" evidence="1">
    <location>
        <begin position="22"/>
        <end position="139"/>
    </location>
</feature>